<accession>A0ABW0BS16</accession>
<evidence type="ECO:0000313" key="3">
    <source>
        <dbReference type="EMBL" id="MFC5179411.1"/>
    </source>
</evidence>
<evidence type="ECO:0000256" key="2">
    <source>
        <dbReference type="ARBA" id="ARBA00023002"/>
    </source>
</evidence>
<name>A0ABW0BS16_9ACTN</name>
<protein>
    <submittedName>
        <fullName evidence="3">SDR family NAD(P)-dependent oxidoreductase</fullName>
        <ecNumber evidence="3">1.1.1.-</ecNumber>
    </submittedName>
</protein>
<keyword evidence="2 3" id="KW-0560">Oxidoreductase</keyword>
<dbReference type="EC" id="1.1.1.-" evidence="3"/>
<evidence type="ECO:0000313" key="4">
    <source>
        <dbReference type="Proteomes" id="UP001596087"/>
    </source>
</evidence>
<dbReference type="GO" id="GO:0016491">
    <property type="term" value="F:oxidoreductase activity"/>
    <property type="evidence" value="ECO:0007669"/>
    <property type="project" value="UniProtKB-KW"/>
</dbReference>
<organism evidence="3 4">
    <name type="scientific">Nocardioides taihuensis</name>
    <dbReference type="NCBI Taxonomy" id="1835606"/>
    <lineage>
        <taxon>Bacteria</taxon>
        <taxon>Bacillati</taxon>
        <taxon>Actinomycetota</taxon>
        <taxon>Actinomycetes</taxon>
        <taxon>Propionibacteriales</taxon>
        <taxon>Nocardioidaceae</taxon>
        <taxon>Nocardioides</taxon>
    </lineage>
</organism>
<dbReference type="CDD" id="cd05233">
    <property type="entry name" value="SDR_c"/>
    <property type="match status" value="1"/>
</dbReference>
<comment type="caution">
    <text evidence="3">The sequence shown here is derived from an EMBL/GenBank/DDBJ whole genome shotgun (WGS) entry which is preliminary data.</text>
</comment>
<dbReference type="Gene3D" id="3.40.50.720">
    <property type="entry name" value="NAD(P)-binding Rossmann-like Domain"/>
    <property type="match status" value="1"/>
</dbReference>
<dbReference type="RefSeq" id="WP_378593514.1">
    <property type="nucleotide sequence ID" value="NZ_JBHSKD010000027.1"/>
</dbReference>
<dbReference type="NCBIfam" id="NF005559">
    <property type="entry name" value="PRK07231.1"/>
    <property type="match status" value="1"/>
</dbReference>
<dbReference type="EMBL" id="JBHSKD010000027">
    <property type="protein sequence ID" value="MFC5179411.1"/>
    <property type="molecule type" value="Genomic_DNA"/>
</dbReference>
<keyword evidence="4" id="KW-1185">Reference proteome</keyword>
<dbReference type="InterPro" id="IPR002347">
    <property type="entry name" value="SDR_fam"/>
</dbReference>
<dbReference type="Pfam" id="PF13561">
    <property type="entry name" value="adh_short_C2"/>
    <property type="match status" value="1"/>
</dbReference>
<reference evidence="4" key="1">
    <citation type="journal article" date="2019" name="Int. J. Syst. Evol. Microbiol.">
        <title>The Global Catalogue of Microorganisms (GCM) 10K type strain sequencing project: providing services to taxonomists for standard genome sequencing and annotation.</title>
        <authorList>
            <consortium name="The Broad Institute Genomics Platform"/>
            <consortium name="The Broad Institute Genome Sequencing Center for Infectious Disease"/>
            <person name="Wu L."/>
            <person name="Ma J."/>
        </authorList>
    </citation>
    <scope>NUCLEOTIDE SEQUENCE [LARGE SCALE GENOMIC DNA]</scope>
    <source>
        <strain evidence="4">DFY41</strain>
    </source>
</reference>
<gene>
    <name evidence="3" type="ORF">ACFPGP_22230</name>
</gene>
<proteinExistence type="inferred from homology"/>
<comment type="similarity">
    <text evidence="1">Belongs to the short-chain dehydrogenases/reductases (SDR) family.</text>
</comment>
<sequence length="261" mass="27097">MQMQGRVAVVTGAGRGNGRAIAERLATEGATVVLGDLNTDDLDDVVQAIEAVGGKAVAQRCDVSQEADVEALVATAEGLGGPHAMVAQAGAMHEGTLESTAPEQWDRFLSVDVRGSYLCARAAIPRMRKLGGGSIVLMSGTYAYMPEYAIAVQAAAKGAIMSMTRAIAVEVGPDNIRANCIVPGYIETPMVTNWANMHADPDAARAAAAGLHALRRIGKPEEVAAMALFLCSDESSFSTGHPYHVDGGLAAGMNYAQHTGD</sequence>
<dbReference type="PRINTS" id="PR00081">
    <property type="entry name" value="GDHRDH"/>
</dbReference>
<dbReference type="SUPFAM" id="SSF51735">
    <property type="entry name" value="NAD(P)-binding Rossmann-fold domains"/>
    <property type="match status" value="1"/>
</dbReference>
<dbReference type="PANTHER" id="PTHR24321:SF8">
    <property type="entry name" value="ESTRADIOL 17-BETA-DEHYDROGENASE 8-RELATED"/>
    <property type="match status" value="1"/>
</dbReference>
<dbReference type="InterPro" id="IPR036291">
    <property type="entry name" value="NAD(P)-bd_dom_sf"/>
</dbReference>
<dbReference type="Proteomes" id="UP001596087">
    <property type="component" value="Unassembled WGS sequence"/>
</dbReference>
<dbReference type="PANTHER" id="PTHR24321">
    <property type="entry name" value="DEHYDROGENASES, SHORT CHAIN"/>
    <property type="match status" value="1"/>
</dbReference>
<evidence type="ECO:0000256" key="1">
    <source>
        <dbReference type="ARBA" id="ARBA00006484"/>
    </source>
</evidence>